<evidence type="ECO:0000256" key="5">
    <source>
        <dbReference type="ARBA" id="ARBA00022694"/>
    </source>
</evidence>
<comment type="catalytic activity">
    <reaction evidence="7">
        <text>a 5,6-dihydrouridine in mRNA + NAD(+) = a uridine in mRNA + NADH + H(+)</text>
        <dbReference type="Rhea" id="RHEA:69851"/>
        <dbReference type="Rhea" id="RHEA-COMP:14658"/>
        <dbReference type="Rhea" id="RHEA-COMP:17789"/>
        <dbReference type="ChEBI" id="CHEBI:15378"/>
        <dbReference type="ChEBI" id="CHEBI:57540"/>
        <dbReference type="ChEBI" id="CHEBI:57945"/>
        <dbReference type="ChEBI" id="CHEBI:65315"/>
        <dbReference type="ChEBI" id="CHEBI:74443"/>
    </reaction>
    <physiologicalReaction direction="right-to-left" evidence="7">
        <dbReference type="Rhea" id="RHEA:69853"/>
    </physiologicalReaction>
</comment>
<dbReference type="EMBL" id="MCGE01000042">
    <property type="protein sequence ID" value="ORZ05845.1"/>
    <property type="molecule type" value="Genomic_DNA"/>
</dbReference>
<evidence type="ECO:0000256" key="6">
    <source>
        <dbReference type="ARBA" id="ARBA00023002"/>
    </source>
</evidence>
<dbReference type="Proteomes" id="UP000193560">
    <property type="component" value="Unassembled WGS sequence"/>
</dbReference>
<keyword evidence="6" id="KW-0560">Oxidoreductase</keyword>
<evidence type="ECO:0000256" key="7">
    <source>
        <dbReference type="ARBA" id="ARBA00048342"/>
    </source>
</evidence>
<dbReference type="STRING" id="90262.A0A1X2HZ72"/>
<dbReference type="SUPFAM" id="SSF51395">
    <property type="entry name" value="FMN-linked oxidoreductases"/>
    <property type="match status" value="1"/>
</dbReference>
<feature type="region of interest" description="Disordered" evidence="9">
    <location>
        <begin position="320"/>
        <end position="377"/>
    </location>
</feature>
<organism evidence="11 12">
    <name type="scientific">Absidia repens</name>
    <dbReference type="NCBI Taxonomy" id="90262"/>
    <lineage>
        <taxon>Eukaryota</taxon>
        <taxon>Fungi</taxon>
        <taxon>Fungi incertae sedis</taxon>
        <taxon>Mucoromycota</taxon>
        <taxon>Mucoromycotina</taxon>
        <taxon>Mucoromycetes</taxon>
        <taxon>Mucorales</taxon>
        <taxon>Cunninghamellaceae</taxon>
        <taxon>Absidia</taxon>
    </lineage>
</organism>
<evidence type="ECO:0000256" key="1">
    <source>
        <dbReference type="ARBA" id="ARBA00001917"/>
    </source>
</evidence>
<dbReference type="PROSITE" id="PS01136">
    <property type="entry name" value="UPF0034"/>
    <property type="match status" value="1"/>
</dbReference>
<evidence type="ECO:0000313" key="11">
    <source>
        <dbReference type="EMBL" id="ORZ05845.1"/>
    </source>
</evidence>
<sequence length="377" mass="41608">MSLDYADKVFLAPMVRVGTLPMRLLSLRYGADLVWTEELVDKRIIGSVRKYNASTGVTEYWKGQAMCFATHPLEKGKVILQLGTADPDLALQAALVLKDEIAGVDLNCGCPKKFSIHGGMGAALLTNPDKLKAILLNLVQNLDVPVTCKIRILDDAESTVKLAKMIESTGVKALTVHCRTKNQRSSTPAQWDALKPVVEAVKSIPVVINGDVMCWDDIAKAKQVTGASSVMIARGAQFNPSAFRKDGLVPFDVVAKEYLKTCVDMNNVFVNTKFVLLNMNTTSKHTKSQLYQQMTRAKSMLAMCELFDLAPYYHHAIEEQQGRQQTTTSLHFPSPSDDNTSEKTVQVLATKRDYSEEEGDSPDGHMKKKARSQEVPV</sequence>
<dbReference type="InterPro" id="IPR018517">
    <property type="entry name" value="tRNA_hU_synthase_CS"/>
</dbReference>
<reference evidence="11 12" key="1">
    <citation type="submission" date="2016-07" db="EMBL/GenBank/DDBJ databases">
        <title>Pervasive Adenine N6-methylation of Active Genes in Fungi.</title>
        <authorList>
            <consortium name="DOE Joint Genome Institute"/>
            <person name="Mondo S.J."/>
            <person name="Dannebaum R.O."/>
            <person name="Kuo R.C."/>
            <person name="Labutti K."/>
            <person name="Haridas S."/>
            <person name="Kuo A."/>
            <person name="Salamov A."/>
            <person name="Ahrendt S.R."/>
            <person name="Lipzen A."/>
            <person name="Sullivan W."/>
            <person name="Andreopoulos W.B."/>
            <person name="Clum A."/>
            <person name="Lindquist E."/>
            <person name="Daum C."/>
            <person name="Ramamoorthy G.K."/>
            <person name="Gryganskyi A."/>
            <person name="Culley D."/>
            <person name="Magnuson J.K."/>
            <person name="James T.Y."/>
            <person name="O'Malley M.A."/>
            <person name="Stajich J.E."/>
            <person name="Spatafora J.W."/>
            <person name="Visel A."/>
            <person name="Grigoriev I.V."/>
        </authorList>
    </citation>
    <scope>NUCLEOTIDE SEQUENCE [LARGE SCALE GENOMIC DNA]</scope>
    <source>
        <strain evidence="11 12">NRRL 1336</strain>
    </source>
</reference>
<evidence type="ECO:0000259" key="10">
    <source>
        <dbReference type="Pfam" id="PF01207"/>
    </source>
</evidence>
<evidence type="ECO:0000256" key="8">
    <source>
        <dbReference type="ARBA" id="ARBA00049447"/>
    </source>
</evidence>
<keyword evidence="12" id="KW-1185">Reference proteome</keyword>
<dbReference type="GO" id="GO:0005737">
    <property type="term" value="C:cytoplasm"/>
    <property type="evidence" value="ECO:0007669"/>
    <property type="project" value="TreeGrafter"/>
</dbReference>
<dbReference type="InterPro" id="IPR013785">
    <property type="entry name" value="Aldolase_TIM"/>
</dbReference>
<protein>
    <recommendedName>
        <fullName evidence="10">DUS-like FMN-binding domain-containing protein</fullName>
    </recommendedName>
</protein>
<dbReference type="GO" id="GO:0006397">
    <property type="term" value="P:mRNA processing"/>
    <property type="evidence" value="ECO:0007669"/>
    <property type="project" value="UniProtKB-KW"/>
</dbReference>
<dbReference type="Gene3D" id="3.20.20.70">
    <property type="entry name" value="Aldolase class I"/>
    <property type="match status" value="1"/>
</dbReference>
<comment type="cofactor">
    <cofactor evidence="1">
        <name>FMN</name>
        <dbReference type="ChEBI" id="CHEBI:58210"/>
    </cofactor>
</comment>
<keyword evidence="5" id="KW-0819">tRNA processing</keyword>
<comment type="caution">
    <text evidence="11">The sequence shown here is derived from an EMBL/GenBank/DDBJ whole genome shotgun (WGS) entry which is preliminary data.</text>
</comment>
<evidence type="ECO:0000256" key="4">
    <source>
        <dbReference type="ARBA" id="ARBA00022664"/>
    </source>
</evidence>
<dbReference type="OrthoDB" id="10262250at2759"/>
<feature type="compositionally biased region" description="Polar residues" evidence="9">
    <location>
        <begin position="322"/>
        <end position="344"/>
    </location>
</feature>
<dbReference type="PANTHER" id="PTHR45936">
    <property type="entry name" value="TRNA-DIHYDROURIDINE(20) SYNTHASE [NAD(P)+]-LIKE"/>
    <property type="match status" value="1"/>
</dbReference>
<feature type="domain" description="DUS-like FMN-binding" evidence="10">
    <location>
        <begin position="11"/>
        <end position="272"/>
    </location>
</feature>
<evidence type="ECO:0000313" key="12">
    <source>
        <dbReference type="Proteomes" id="UP000193560"/>
    </source>
</evidence>
<dbReference type="PANTHER" id="PTHR45936:SF1">
    <property type="entry name" value="TRNA-DIHYDROURIDINE(20) SYNTHASE [NAD(P)+]-LIKE"/>
    <property type="match status" value="1"/>
</dbReference>
<gene>
    <name evidence="11" type="ORF">BCR42DRAFT_427875</name>
</gene>
<dbReference type="InterPro" id="IPR052582">
    <property type="entry name" value="tRNA-DUS-like"/>
</dbReference>
<comment type="catalytic activity">
    <reaction evidence="8">
        <text>a 5,6-dihydrouridine in mRNA + NADP(+) = a uridine in mRNA + NADPH + H(+)</text>
        <dbReference type="Rhea" id="RHEA:69855"/>
        <dbReference type="Rhea" id="RHEA-COMP:14658"/>
        <dbReference type="Rhea" id="RHEA-COMP:17789"/>
        <dbReference type="ChEBI" id="CHEBI:15378"/>
        <dbReference type="ChEBI" id="CHEBI:57783"/>
        <dbReference type="ChEBI" id="CHEBI:58349"/>
        <dbReference type="ChEBI" id="CHEBI:65315"/>
        <dbReference type="ChEBI" id="CHEBI:74443"/>
    </reaction>
    <physiologicalReaction direction="right-to-left" evidence="8">
        <dbReference type="Rhea" id="RHEA:69857"/>
    </physiologicalReaction>
</comment>
<dbReference type="InterPro" id="IPR035587">
    <property type="entry name" value="DUS-like_FMN-bd"/>
</dbReference>
<dbReference type="Pfam" id="PF01207">
    <property type="entry name" value="Dus"/>
    <property type="match status" value="1"/>
</dbReference>
<evidence type="ECO:0000256" key="9">
    <source>
        <dbReference type="SAM" id="MobiDB-lite"/>
    </source>
</evidence>
<dbReference type="CDD" id="cd02801">
    <property type="entry name" value="DUS_like_FMN"/>
    <property type="match status" value="1"/>
</dbReference>
<evidence type="ECO:0000256" key="2">
    <source>
        <dbReference type="ARBA" id="ARBA00022630"/>
    </source>
</evidence>
<proteinExistence type="predicted"/>
<dbReference type="GO" id="GO:0017150">
    <property type="term" value="F:tRNA dihydrouridine synthase activity"/>
    <property type="evidence" value="ECO:0007669"/>
    <property type="project" value="InterPro"/>
</dbReference>
<dbReference type="GO" id="GO:0050660">
    <property type="term" value="F:flavin adenine dinucleotide binding"/>
    <property type="evidence" value="ECO:0007669"/>
    <property type="project" value="InterPro"/>
</dbReference>
<keyword evidence="4" id="KW-0507">mRNA processing</keyword>
<accession>A0A1X2HZ72</accession>
<evidence type="ECO:0000256" key="3">
    <source>
        <dbReference type="ARBA" id="ARBA00022643"/>
    </source>
</evidence>
<keyword evidence="2" id="KW-0285">Flavoprotein</keyword>
<keyword evidence="3" id="KW-0288">FMN</keyword>
<dbReference type="AlphaFoldDB" id="A0A1X2HZ72"/>
<name>A0A1X2HZ72_9FUNG</name>